<keyword evidence="1" id="KW-0472">Membrane</keyword>
<evidence type="ECO:0000313" key="3">
    <source>
        <dbReference type="Proteomes" id="UP001431209"/>
    </source>
</evidence>
<evidence type="ECO:0000256" key="1">
    <source>
        <dbReference type="SAM" id="Phobius"/>
    </source>
</evidence>
<dbReference type="AlphaFoldDB" id="A0AAW2Z4C4"/>
<feature type="transmembrane region" description="Helical" evidence="1">
    <location>
        <begin position="39"/>
        <end position="65"/>
    </location>
</feature>
<accession>A0AAW2Z4C4</accession>
<organism evidence="2 3">
    <name type="scientific">Acrasis kona</name>
    <dbReference type="NCBI Taxonomy" id="1008807"/>
    <lineage>
        <taxon>Eukaryota</taxon>
        <taxon>Discoba</taxon>
        <taxon>Heterolobosea</taxon>
        <taxon>Tetramitia</taxon>
        <taxon>Eutetramitia</taxon>
        <taxon>Acrasidae</taxon>
        <taxon>Acrasis</taxon>
    </lineage>
</organism>
<dbReference type="EMBL" id="JAOPGA020001063">
    <property type="protein sequence ID" value="KAL0484683.1"/>
    <property type="molecule type" value="Genomic_DNA"/>
</dbReference>
<keyword evidence="3" id="KW-1185">Reference proteome</keyword>
<keyword evidence="1" id="KW-1133">Transmembrane helix</keyword>
<sequence length="67" mass="7512">MFSAPAVNAAGPTIFITSFIKGLAFSTVCFLNADPPFLWFFVRFTVTDCFLGMGFVVLVLFRFVIYE</sequence>
<keyword evidence="1" id="KW-0812">Transmembrane</keyword>
<proteinExistence type="predicted"/>
<evidence type="ECO:0000313" key="2">
    <source>
        <dbReference type="EMBL" id="KAL0484683.1"/>
    </source>
</evidence>
<reference evidence="2 3" key="1">
    <citation type="submission" date="2024-03" db="EMBL/GenBank/DDBJ databases">
        <title>The Acrasis kona genome and developmental transcriptomes reveal deep origins of eukaryotic multicellular pathways.</title>
        <authorList>
            <person name="Sheikh S."/>
            <person name="Fu C.-J."/>
            <person name="Brown M.W."/>
            <person name="Baldauf S.L."/>
        </authorList>
    </citation>
    <scope>NUCLEOTIDE SEQUENCE [LARGE SCALE GENOMIC DNA]</scope>
    <source>
        <strain evidence="2 3">ATCC MYA-3509</strain>
    </source>
</reference>
<dbReference type="Proteomes" id="UP001431209">
    <property type="component" value="Unassembled WGS sequence"/>
</dbReference>
<gene>
    <name evidence="2" type="ORF">AKO1_003513</name>
</gene>
<feature type="transmembrane region" description="Helical" evidence="1">
    <location>
        <begin position="12"/>
        <end position="33"/>
    </location>
</feature>
<comment type="caution">
    <text evidence="2">The sequence shown here is derived from an EMBL/GenBank/DDBJ whole genome shotgun (WGS) entry which is preliminary data.</text>
</comment>
<protein>
    <submittedName>
        <fullName evidence="2">Uncharacterized protein</fullName>
    </submittedName>
</protein>
<name>A0AAW2Z4C4_9EUKA</name>